<evidence type="ECO:0000256" key="1">
    <source>
        <dbReference type="ARBA" id="ARBA00004240"/>
    </source>
</evidence>
<evidence type="ECO:0000256" key="9">
    <source>
        <dbReference type="ARBA" id="ARBA00022737"/>
    </source>
</evidence>
<keyword evidence="18" id="KW-0119">Carbohydrate metabolism</keyword>
<evidence type="ECO:0000313" key="28">
    <source>
        <dbReference type="Proteomes" id="UP000828390"/>
    </source>
</evidence>
<dbReference type="SMART" id="SM00591">
    <property type="entry name" value="RWD"/>
    <property type="match status" value="1"/>
</dbReference>
<evidence type="ECO:0000259" key="24">
    <source>
        <dbReference type="PROSITE" id="PS50089"/>
    </source>
</evidence>
<gene>
    <name evidence="27" type="ORF">DPMN_165143</name>
</gene>
<evidence type="ECO:0000256" key="18">
    <source>
        <dbReference type="ARBA" id="ARBA00023277"/>
    </source>
</evidence>
<dbReference type="PANTHER" id="PTHR21420:SF10">
    <property type="entry name" value="GDP-FUCOSE PROTEIN O-FUCOSYLTRANSFERASE 1"/>
    <property type="match status" value="1"/>
</dbReference>
<keyword evidence="7" id="KW-0808">Transferase</keyword>
<evidence type="ECO:0000256" key="4">
    <source>
        <dbReference type="ARBA" id="ARBA00012196"/>
    </source>
</evidence>
<evidence type="ECO:0000256" key="23">
    <source>
        <dbReference type="SAM" id="SignalP"/>
    </source>
</evidence>
<evidence type="ECO:0000256" key="11">
    <source>
        <dbReference type="ARBA" id="ARBA00022786"/>
    </source>
</evidence>
<dbReference type="GO" id="GO:0046922">
    <property type="term" value="F:peptide-O-fucosyltransferase activity"/>
    <property type="evidence" value="ECO:0007669"/>
    <property type="project" value="UniProtKB-EC"/>
</dbReference>
<dbReference type="Gene3D" id="3.40.50.11340">
    <property type="match status" value="1"/>
</dbReference>
<dbReference type="Gene3D" id="3.30.40.10">
    <property type="entry name" value="Zinc/RING finger domain, C3HC4 (zinc finger)"/>
    <property type="match status" value="1"/>
</dbReference>
<dbReference type="FunFam" id="3.30.40.10:FF:000137">
    <property type="entry name" value="RanBP-type and C3HC4-type zinc finger-containing protein 1"/>
    <property type="match status" value="1"/>
</dbReference>
<evidence type="ECO:0000259" key="26">
    <source>
        <dbReference type="PROSITE" id="PS51873"/>
    </source>
</evidence>
<evidence type="ECO:0000256" key="5">
    <source>
        <dbReference type="ARBA" id="ARBA00021745"/>
    </source>
</evidence>
<sequence>MLSSFCLLLLLYSVVTGEAPDPKGYILYCPCMGRFGNQADHFLGSLAFAKAVDRTLVLPPWVEYNFPAPRSVQVPFDTYFKVKPLLEYHRVMTMEEFMKKLAPEIWPAGNRTVFCFQARTYGEKPNDCNAKEGNPFGPFWDTFNIDFDGSEFYQPLYHDNSNLHDMERWKTRYPADKNPVIAFTGAPAQFPVQQNNVGLHRYLEWSEGIVKLRDEFIRDVIGNEKFLGIHLRIGSDFENACKHISESPMMFGAAQCLGYRMEHGRPSREMCIQSESTIYRDVGKVLKEKGFKHVFVATDSTDLIAKLSKKFKKVSFVKYSPAHPHVDLAVLGAADHFIGNCISTFTAFVKRERDVNNKPSRLQSTLPEDCQLRRSTRFAEDESSIMAVGGIPECYSNLTEAELHENQQAQNEEIEVLKSIFDGEDEKLDILSQASPGDGSQIALTMLKLNVPVFSPNQIHVAVYQTIDQNGDSTVNSSGVQLSRSQSGQRMIWEFAVDYLPPICLHVTLPQSYPSQEPPIYAVACPWMSPQQLTLVCHELDKMWDTGSHDGSAPCMPVLYTWIDWLTENVLSMLGVVDSLSVSVHSVDEDIDDCRVVMETTDLNNIVTTMIRYNMSQRLRDFYRSNQECEICYHSGPGAQFVLLPDCGHHMCRNCLSSHCLTIVQEGNVHNLLCPMYKCKADLHPTILKELLSKEDFERYETLALQKALDVMDDVTYCPRCNCVVISEPEKHLMLGVCPQCNFTFCTECRQRWHQGEKCASITGDVKEIVTGNPSKEAKEQHRREMEKRKENRYSDLYVQKMSKKCPKCRSPMMKIGGCNFVKCGLCGQSLCFACGEAIVGYQHFVDNTACSTFSTDTMIDNADMPLGIHYLYNYQAPVMQANRPRERDMAESEGRRIKDRLANDPQLKAERCFACKQTNIKENRNNLIRCWSCKASFCCYCKCKIVGPVGRHFSGARACPQHSD</sequence>
<dbReference type="CDD" id="cd20341">
    <property type="entry name" value="BRcat_RBR_RNF14"/>
    <property type="match status" value="1"/>
</dbReference>
<keyword evidence="12" id="KW-0256">Endoplasmic reticulum</keyword>
<dbReference type="InterPro" id="IPR001841">
    <property type="entry name" value="Znf_RING"/>
</dbReference>
<keyword evidence="16" id="KW-0325">Glycoprotein</keyword>
<dbReference type="Gene3D" id="3.10.110.10">
    <property type="entry name" value="Ubiquitin Conjugating Enzyme"/>
    <property type="match status" value="1"/>
</dbReference>
<evidence type="ECO:0000256" key="15">
    <source>
        <dbReference type="ARBA" id="ARBA00023157"/>
    </source>
</evidence>
<reference evidence="27" key="2">
    <citation type="submission" date="2020-11" db="EMBL/GenBank/DDBJ databases">
        <authorList>
            <person name="McCartney M.A."/>
            <person name="Auch B."/>
            <person name="Kono T."/>
            <person name="Mallez S."/>
            <person name="Becker A."/>
            <person name="Gohl D.M."/>
            <person name="Silverstein K.A.T."/>
            <person name="Koren S."/>
            <person name="Bechman K.B."/>
            <person name="Herman A."/>
            <person name="Abrahante J.E."/>
            <person name="Garbe J."/>
        </authorList>
    </citation>
    <scope>NUCLEOTIDE SEQUENCE</scope>
    <source>
        <strain evidence="27">Duluth1</strain>
        <tissue evidence="27">Whole animal</tissue>
    </source>
</reference>
<dbReference type="AlphaFoldDB" id="A0A9D4IW36"/>
<comment type="similarity">
    <text evidence="3">Belongs to the glycosyltransferase 65 family.</text>
</comment>
<dbReference type="PANTHER" id="PTHR21420">
    <property type="entry name" value="GDP-FUCOSE PROTEIN O-FUCOSYLTRANSFERASE 1"/>
    <property type="match status" value="1"/>
</dbReference>
<dbReference type="GO" id="GO:0005783">
    <property type="term" value="C:endoplasmic reticulum"/>
    <property type="evidence" value="ECO:0007669"/>
    <property type="project" value="UniProtKB-SubCell"/>
</dbReference>
<dbReference type="CDD" id="cd11302">
    <property type="entry name" value="O-FucT-1"/>
    <property type="match status" value="1"/>
</dbReference>
<evidence type="ECO:0000256" key="6">
    <source>
        <dbReference type="ARBA" id="ARBA00022676"/>
    </source>
</evidence>
<dbReference type="EC" id="2.4.1.221" evidence="4"/>
<dbReference type="GO" id="GO:0007219">
    <property type="term" value="P:Notch signaling pathway"/>
    <property type="evidence" value="ECO:0007669"/>
    <property type="project" value="UniProtKB-KW"/>
</dbReference>
<dbReference type="SUPFAM" id="SSF57850">
    <property type="entry name" value="RING/U-box"/>
    <property type="match status" value="3"/>
</dbReference>
<evidence type="ECO:0000256" key="22">
    <source>
        <dbReference type="PROSITE-ProRule" id="PRU00175"/>
    </source>
</evidence>
<evidence type="ECO:0000256" key="7">
    <source>
        <dbReference type="ARBA" id="ARBA00022679"/>
    </source>
</evidence>
<dbReference type="InterPro" id="IPR017907">
    <property type="entry name" value="Znf_RING_CS"/>
</dbReference>
<dbReference type="PROSITE" id="PS50908">
    <property type="entry name" value="RWD"/>
    <property type="match status" value="1"/>
</dbReference>
<dbReference type="SMART" id="SM00184">
    <property type="entry name" value="RING"/>
    <property type="match status" value="2"/>
</dbReference>
<keyword evidence="14" id="KW-0914">Notch signaling pathway</keyword>
<keyword evidence="15" id="KW-1015">Disulfide bond</keyword>
<comment type="catalytic activity">
    <reaction evidence="21">
        <text>L-seryl-[protein] + GDP-beta-L-fucose = 3-O-(alpha-L-fucosyl)-L-seryl-[protein] + GDP + H(+)</text>
        <dbReference type="Rhea" id="RHEA:63644"/>
        <dbReference type="Rhea" id="RHEA-COMP:9863"/>
        <dbReference type="Rhea" id="RHEA-COMP:17914"/>
        <dbReference type="ChEBI" id="CHEBI:15378"/>
        <dbReference type="ChEBI" id="CHEBI:29999"/>
        <dbReference type="ChEBI" id="CHEBI:57273"/>
        <dbReference type="ChEBI" id="CHEBI:58189"/>
        <dbReference type="ChEBI" id="CHEBI:189632"/>
        <dbReference type="EC" id="2.4.1.221"/>
    </reaction>
    <physiologicalReaction direction="left-to-right" evidence="21">
        <dbReference type="Rhea" id="RHEA:63645"/>
    </physiologicalReaction>
</comment>
<comment type="caution">
    <text evidence="27">The sequence shown here is derived from an EMBL/GenBank/DDBJ whole genome shotgun (WGS) entry which is preliminary data.</text>
</comment>
<dbReference type="PROSITE" id="PS51873">
    <property type="entry name" value="TRIAD"/>
    <property type="match status" value="1"/>
</dbReference>
<keyword evidence="17" id="KW-0294">Fucose metabolism</keyword>
<dbReference type="InterPro" id="IPR039922">
    <property type="entry name" value="POFUT1"/>
</dbReference>
<dbReference type="InterPro" id="IPR044066">
    <property type="entry name" value="TRIAD_supradom"/>
</dbReference>
<dbReference type="Pfam" id="PF10250">
    <property type="entry name" value="O-FucT"/>
    <property type="match status" value="1"/>
</dbReference>
<evidence type="ECO:0000256" key="21">
    <source>
        <dbReference type="ARBA" id="ARBA00048647"/>
    </source>
</evidence>
<dbReference type="InterPro" id="IPR016135">
    <property type="entry name" value="UBQ-conjugating_enzyme/RWD"/>
</dbReference>
<name>A0A9D4IW36_DREPO</name>
<organism evidence="27 28">
    <name type="scientific">Dreissena polymorpha</name>
    <name type="common">Zebra mussel</name>
    <name type="synonym">Mytilus polymorpha</name>
    <dbReference type="NCBI Taxonomy" id="45954"/>
    <lineage>
        <taxon>Eukaryota</taxon>
        <taxon>Metazoa</taxon>
        <taxon>Spiralia</taxon>
        <taxon>Lophotrochozoa</taxon>
        <taxon>Mollusca</taxon>
        <taxon>Bivalvia</taxon>
        <taxon>Autobranchia</taxon>
        <taxon>Heteroconchia</taxon>
        <taxon>Euheterodonta</taxon>
        <taxon>Imparidentia</taxon>
        <taxon>Neoheterodontei</taxon>
        <taxon>Myida</taxon>
        <taxon>Dreissenoidea</taxon>
        <taxon>Dreissenidae</taxon>
        <taxon>Dreissena</taxon>
    </lineage>
</organism>
<keyword evidence="13" id="KW-0862">Zinc</keyword>
<dbReference type="Pfam" id="PF01485">
    <property type="entry name" value="IBR"/>
    <property type="match status" value="1"/>
</dbReference>
<dbReference type="SUPFAM" id="SSF54495">
    <property type="entry name" value="UBC-like"/>
    <property type="match status" value="1"/>
</dbReference>
<evidence type="ECO:0000256" key="10">
    <source>
        <dbReference type="ARBA" id="ARBA00022771"/>
    </source>
</evidence>
<dbReference type="InterPro" id="IPR013083">
    <property type="entry name" value="Znf_RING/FYVE/PHD"/>
</dbReference>
<keyword evidence="9" id="KW-0677">Repeat</keyword>
<evidence type="ECO:0000256" key="3">
    <source>
        <dbReference type="ARBA" id="ARBA00010626"/>
    </source>
</evidence>
<evidence type="ECO:0000256" key="13">
    <source>
        <dbReference type="ARBA" id="ARBA00022833"/>
    </source>
</evidence>
<dbReference type="Gene3D" id="1.20.120.1750">
    <property type="match status" value="1"/>
</dbReference>
<comment type="pathway">
    <text evidence="2">Protein modification; protein glycosylation.</text>
</comment>
<evidence type="ECO:0000259" key="25">
    <source>
        <dbReference type="PROSITE" id="PS50908"/>
    </source>
</evidence>
<proteinExistence type="inferred from homology"/>
<evidence type="ECO:0000256" key="14">
    <source>
        <dbReference type="ARBA" id="ARBA00022976"/>
    </source>
</evidence>
<dbReference type="InterPro" id="IPR006575">
    <property type="entry name" value="RWD_dom"/>
</dbReference>
<feature type="chain" id="PRO_5039086758" description="GDP-fucose protein O-fucosyltransferase 1" evidence="23">
    <location>
        <begin position="18"/>
        <end position="965"/>
    </location>
</feature>
<feature type="domain" description="RING-type" evidence="26">
    <location>
        <begin position="625"/>
        <end position="855"/>
    </location>
</feature>
<dbReference type="GO" id="GO:0008270">
    <property type="term" value="F:zinc ion binding"/>
    <property type="evidence" value="ECO:0007669"/>
    <property type="project" value="UniProtKB-KW"/>
</dbReference>
<keyword evidence="11" id="KW-0833">Ubl conjugation pathway</keyword>
<evidence type="ECO:0000256" key="16">
    <source>
        <dbReference type="ARBA" id="ARBA00023180"/>
    </source>
</evidence>
<feature type="domain" description="RING-type" evidence="24">
    <location>
        <begin position="629"/>
        <end position="678"/>
    </location>
</feature>
<keyword evidence="6" id="KW-0328">Glycosyltransferase</keyword>
<feature type="signal peptide" evidence="23">
    <location>
        <begin position="1"/>
        <end position="17"/>
    </location>
</feature>
<accession>A0A9D4IW36</accession>
<evidence type="ECO:0000256" key="20">
    <source>
        <dbReference type="ARBA" id="ARBA00047273"/>
    </source>
</evidence>
<reference evidence="27" key="1">
    <citation type="journal article" date="2019" name="bioRxiv">
        <title>The Genome of the Zebra Mussel, Dreissena polymorpha: A Resource for Invasive Species Research.</title>
        <authorList>
            <person name="McCartney M.A."/>
            <person name="Auch B."/>
            <person name="Kono T."/>
            <person name="Mallez S."/>
            <person name="Zhang Y."/>
            <person name="Obille A."/>
            <person name="Becker A."/>
            <person name="Abrahante J.E."/>
            <person name="Garbe J."/>
            <person name="Badalamenti J.P."/>
            <person name="Herman A."/>
            <person name="Mangelson H."/>
            <person name="Liachko I."/>
            <person name="Sullivan S."/>
            <person name="Sone E.D."/>
            <person name="Koren S."/>
            <person name="Silverstein K.A.T."/>
            <person name="Beckman K.B."/>
            <person name="Gohl D.M."/>
        </authorList>
    </citation>
    <scope>NUCLEOTIDE SEQUENCE</scope>
    <source>
        <strain evidence="27">Duluth1</strain>
        <tissue evidence="27">Whole animal</tissue>
    </source>
</reference>
<evidence type="ECO:0000256" key="2">
    <source>
        <dbReference type="ARBA" id="ARBA00004922"/>
    </source>
</evidence>
<dbReference type="InterPro" id="IPR019378">
    <property type="entry name" value="GDP-Fuc_O-FucTrfase"/>
</dbReference>
<dbReference type="Pfam" id="PF05773">
    <property type="entry name" value="RWD"/>
    <property type="match status" value="1"/>
</dbReference>
<comment type="catalytic activity">
    <reaction evidence="20">
        <text>L-threonyl-[protein] + GDP-beta-L-fucose = 3-O-(alpha-L-fucosyl)-L-threonyl-[protein] + GDP + H(+)</text>
        <dbReference type="Rhea" id="RHEA:70491"/>
        <dbReference type="Rhea" id="RHEA-COMP:11060"/>
        <dbReference type="Rhea" id="RHEA-COMP:17915"/>
        <dbReference type="ChEBI" id="CHEBI:15378"/>
        <dbReference type="ChEBI" id="CHEBI:30013"/>
        <dbReference type="ChEBI" id="CHEBI:57273"/>
        <dbReference type="ChEBI" id="CHEBI:58189"/>
        <dbReference type="ChEBI" id="CHEBI:189631"/>
        <dbReference type="EC" id="2.4.1.221"/>
    </reaction>
    <physiologicalReaction direction="left-to-right" evidence="20">
        <dbReference type="Rhea" id="RHEA:70492"/>
    </physiologicalReaction>
</comment>
<dbReference type="Proteomes" id="UP000828390">
    <property type="component" value="Unassembled WGS sequence"/>
</dbReference>
<evidence type="ECO:0000256" key="17">
    <source>
        <dbReference type="ARBA" id="ARBA00023253"/>
    </source>
</evidence>
<dbReference type="GO" id="GO:0006004">
    <property type="term" value="P:fucose metabolic process"/>
    <property type="evidence" value="ECO:0007669"/>
    <property type="project" value="UniProtKB-KW"/>
</dbReference>
<evidence type="ECO:0000256" key="8">
    <source>
        <dbReference type="ARBA" id="ARBA00022723"/>
    </source>
</evidence>
<evidence type="ECO:0000313" key="27">
    <source>
        <dbReference type="EMBL" id="KAH3787024.1"/>
    </source>
</evidence>
<dbReference type="EMBL" id="JAIWYP010000008">
    <property type="protein sequence ID" value="KAH3787024.1"/>
    <property type="molecule type" value="Genomic_DNA"/>
</dbReference>
<protein>
    <recommendedName>
        <fullName evidence="5">GDP-fucose protein O-fucosyltransferase 1</fullName>
        <ecNumber evidence="4">2.4.1.221</ecNumber>
    </recommendedName>
    <alternativeName>
        <fullName evidence="19">Peptide-O-fucosyltransferase 1</fullName>
    </alternativeName>
</protein>
<dbReference type="InterPro" id="IPR002867">
    <property type="entry name" value="IBR_dom"/>
</dbReference>
<dbReference type="SMART" id="SM00647">
    <property type="entry name" value="IBR"/>
    <property type="match status" value="2"/>
</dbReference>
<dbReference type="CDD" id="cd23820">
    <property type="entry name" value="RWD_RNF14"/>
    <property type="match status" value="1"/>
</dbReference>
<keyword evidence="10 22" id="KW-0863">Zinc-finger</keyword>
<dbReference type="PROSITE" id="PS00518">
    <property type="entry name" value="ZF_RING_1"/>
    <property type="match status" value="1"/>
</dbReference>
<comment type="subcellular location">
    <subcellularLocation>
        <location evidence="1">Endoplasmic reticulum</location>
    </subcellularLocation>
</comment>
<keyword evidence="8" id="KW-0479">Metal-binding</keyword>
<evidence type="ECO:0000256" key="12">
    <source>
        <dbReference type="ARBA" id="ARBA00022824"/>
    </source>
</evidence>
<dbReference type="PROSITE" id="PS50089">
    <property type="entry name" value="ZF_RING_2"/>
    <property type="match status" value="1"/>
</dbReference>
<feature type="domain" description="RWD" evidence="25">
    <location>
        <begin position="412"/>
        <end position="573"/>
    </location>
</feature>
<keyword evidence="28" id="KW-1185">Reference proteome</keyword>
<dbReference type="Gene3D" id="2.20.25.20">
    <property type="match status" value="1"/>
</dbReference>
<keyword evidence="23" id="KW-0732">Signal</keyword>
<dbReference type="Gene3D" id="3.40.50.11350">
    <property type="match status" value="1"/>
</dbReference>
<evidence type="ECO:0000256" key="19">
    <source>
        <dbReference type="ARBA" id="ARBA00033080"/>
    </source>
</evidence>